<comment type="caution">
    <text evidence="1">The sequence shown here is derived from an EMBL/GenBank/DDBJ whole genome shotgun (WGS) entry which is preliminary data.</text>
</comment>
<dbReference type="Proteomes" id="UP001150603">
    <property type="component" value="Unassembled WGS sequence"/>
</dbReference>
<keyword evidence="2" id="KW-1185">Reference proteome</keyword>
<protein>
    <submittedName>
        <fullName evidence="1">Uncharacterized protein</fullName>
    </submittedName>
</protein>
<organism evidence="1 2">
    <name type="scientific">Linderina macrospora</name>
    <dbReference type="NCBI Taxonomy" id="4868"/>
    <lineage>
        <taxon>Eukaryota</taxon>
        <taxon>Fungi</taxon>
        <taxon>Fungi incertae sedis</taxon>
        <taxon>Zoopagomycota</taxon>
        <taxon>Kickxellomycotina</taxon>
        <taxon>Kickxellomycetes</taxon>
        <taxon>Kickxellales</taxon>
        <taxon>Kickxellaceae</taxon>
        <taxon>Linderina</taxon>
    </lineage>
</organism>
<accession>A0ACC1JCU7</accession>
<sequence length="388" mass="40635">MSSNASTFRLPDIRSTIAGSTINVAHISTKHTSAPQTKDMPHAHVPPTIVVHGGIIPSSHPLPPHFDALIRRSLKKSLEAGYRILLNGGTAVHAVEAAVRTLEDNKLFSAGRGAPISSTGHPILDATICDGRKQRAASAACVSTIPNPIALARKILDSGKMTTACSKTADILAEEFEMPQIDPAQLITEHRVNEHQSWQVNKLGASKYLPARVPVQAAGRRRDVTTLAGGKQNNQDIYPSCGVGAVAIDSRGKVAAASSSGGVIGRKGGQIGECGCIGASAWADSQVAISGVSTHDLCICQQTAHTIALRARYRQRTLESAAVSALTDLMISTGADGAFVTIDSMGKFAMVFSADSMIRGFCSVKSNHEPVVAIGAGERISSGDIHLT</sequence>
<dbReference type="EMBL" id="JANBPW010000990">
    <property type="protein sequence ID" value="KAJ1946828.1"/>
    <property type="molecule type" value="Genomic_DNA"/>
</dbReference>
<reference evidence="1" key="1">
    <citation type="submission" date="2022-07" db="EMBL/GenBank/DDBJ databases">
        <title>Phylogenomic reconstructions and comparative analyses of Kickxellomycotina fungi.</title>
        <authorList>
            <person name="Reynolds N.K."/>
            <person name="Stajich J.E."/>
            <person name="Barry K."/>
            <person name="Grigoriev I.V."/>
            <person name="Crous P."/>
            <person name="Smith M.E."/>
        </authorList>
    </citation>
    <scope>NUCLEOTIDE SEQUENCE</scope>
    <source>
        <strain evidence="1">NRRL 5244</strain>
    </source>
</reference>
<evidence type="ECO:0000313" key="2">
    <source>
        <dbReference type="Proteomes" id="UP001150603"/>
    </source>
</evidence>
<name>A0ACC1JCU7_9FUNG</name>
<gene>
    <name evidence="1" type="ORF">FBU59_001948</name>
</gene>
<proteinExistence type="predicted"/>
<evidence type="ECO:0000313" key="1">
    <source>
        <dbReference type="EMBL" id="KAJ1946828.1"/>
    </source>
</evidence>